<proteinExistence type="predicted"/>
<feature type="compositionally biased region" description="Low complexity" evidence="1">
    <location>
        <begin position="39"/>
        <end position="50"/>
    </location>
</feature>
<evidence type="ECO:0000259" key="2">
    <source>
        <dbReference type="PROSITE" id="PS00028"/>
    </source>
</evidence>
<dbReference type="AlphaFoldDB" id="A0AAV5QVB8"/>
<feature type="compositionally biased region" description="Polar residues" evidence="1">
    <location>
        <begin position="11"/>
        <end position="30"/>
    </location>
</feature>
<reference evidence="3 4" key="1">
    <citation type="journal article" date="2023" name="Elife">
        <title>Identification of key yeast species and microbe-microbe interactions impacting larval growth of Drosophila in the wild.</title>
        <authorList>
            <person name="Mure A."/>
            <person name="Sugiura Y."/>
            <person name="Maeda R."/>
            <person name="Honda K."/>
            <person name="Sakurai N."/>
            <person name="Takahashi Y."/>
            <person name="Watada M."/>
            <person name="Katoh T."/>
            <person name="Gotoh A."/>
            <person name="Gotoh Y."/>
            <person name="Taniguchi I."/>
            <person name="Nakamura K."/>
            <person name="Hayashi T."/>
            <person name="Katayama T."/>
            <person name="Uemura T."/>
            <person name="Hattori Y."/>
        </authorList>
    </citation>
    <scope>NUCLEOTIDE SEQUENCE [LARGE SCALE GENOMIC DNA]</scope>
    <source>
        <strain evidence="3 4">SC-9</strain>
    </source>
</reference>
<evidence type="ECO:0000313" key="4">
    <source>
        <dbReference type="Proteomes" id="UP001360560"/>
    </source>
</evidence>
<feature type="region of interest" description="Disordered" evidence="1">
    <location>
        <begin position="1"/>
        <end position="55"/>
    </location>
</feature>
<organism evidence="3 4">
    <name type="scientific">Saccharomycopsis crataegensis</name>
    <dbReference type="NCBI Taxonomy" id="43959"/>
    <lineage>
        <taxon>Eukaryota</taxon>
        <taxon>Fungi</taxon>
        <taxon>Dikarya</taxon>
        <taxon>Ascomycota</taxon>
        <taxon>Saccharomycotina</taxon>
        <taxon>Saccharomycetes</taxon>
        <taxon>Saccharomycopsidaceae</taxon>
        <taxon>Saccharomycopsis</taxon>
    </lineage>
</organism>
<dbReference type="RefSeq" id="XP_064855759.1">
    <property type="nucleotide sequence ID" value="XM_064999687.1"/>
</dbReference>
<dbReference type="InterPro" id="IPR013087">
    <property type="entry name" value="Znf_C2H2_type"/>
</dbReference>
<dbReference type="PROSITE" id="PS00028">
    <property type="entry name" value="ZINC_FINGER_C2H2_1"/>
    <property type="match status" value="1"/>
</dbReference>
<sequence length="247" mass="28011">MFPKRGLSINDLLNPSDQSRGNRNGSMSPLNSRSKNRRNSSQSSNSSQSNGHQNPANLQAFTQMQVNDPFGLPIEFAIPTNQRFTGKYPLWSAYQRNTSNPNPGWLPNDTTLSDFASSFQVNSNPPAPQMSYPPGGGGSSQMSYTNASQRVPYNMMAQKTVYNHNNSFPEQPSPIYNNNFPQQITYDSLQSTPFRKNCMMCRRTFTSKEAYERHLPSHQVFVCPFPNCNAKYFQLEPCKAHYAKHFR</sequence>
<gene>
    <name evidence="3" type="ORF">DASC09_061030</name>
</gene>
<comment type="caution">
    <text evidence="3">The sequence shown here is derived from an EMBL/GenBank/DDBJ whole genome shotgun (WGS) entry which is preliminary data.</text>
</comment>
<dbReference type="EMBL" id="BTFZ01000020">
    <property type="protein sequence ID" value="GMM38764.1"/>
    <property type="molecule type" value="Genomic_DNA"/>
</dbReference>
<feature type="domain" description="C2H2-type" evidence="2">
    <location>
        <begin position="198"/>
        <end position="218"/>
    </location>
</feature>
<keyword evidence="4" id="KW-1185">Reference proteome</keyword>
<dbReference type="SMART" id="SM00355">
    <property type="entry name" value="ZnF_C2H2"/>
    <property type="match status" value="2"/>
</dbReference>
<dbReference type="Proteomes" id="UP001360560">
    <property type="component" value="Unassembled WGS sequence"/>
</dbReference>
<evidence type="ECO:0000256" key="1">
    <source>
        <dbReference type="SAM" id="MobiDB-lite"/>
    </source>
</evidence>
<accession>A0AAV5QVB8</accession>
<protein>
    <recommendedName>
        <fullName evidence="2">C2H2-type domain-containing protein</fullName>
    </recommendedName>
</protein>
<evidence type="ECO:0000313" key="3">
    <source>
        <dbReference type="EMBL" id="GMM38764.1"/>
    </source>
</evidence>
<dbReference type="GeneID" id="90076752"/>
<name>A0AAV5QVB8_9ASCO</name>